<feature type="region of interest" description="Disordered" evidence="6">
    <location>
        <begin position="418"/>
        <end position="439"/>
    </location>
</feature>
<proteinExistence type="inferred from homology"/>
<dbReference type="EMBL" id="CAJNNW010015519">
    <property type="protein sequence ID" value="CAE8657820.1"/>
    <property type="molecule type" value="Genomic_DNA"/>
</dbReference>
<accession>A0A813IWH1</accession>
<dbReference type="Proteomes" id="UP000626109">
    <property type="component" value="Unassembled WGS sequence"/>
</dbReference>
<gene>
    <name evidence="8" type="ORF">PGLA2088_LOCUS13061</name>
</gene>
<sequence>MDSSVMSFFPDAAGSAARMLSAETDQDTYDAATKVCQVFSGIFFTLLVLWLSFTNGTKLSYIQQASLEKRLLTCCFLCTYVGAFSAFFNFFQLTEVDNFDLDRESSFTLDFARPLEWIMTCPLMQLVLVLMGGSRIPEYRRMMMPGLSVLTLFCGTASMLTTGAANVACFIIGAMVASVMFYFNRVQILEHSAGEECLLFGDSEFRKASLILVFTWVPFPLFYSLSPEGFGVITNILVIQAGWAFLNIVAKFSFIFYIQRVKDNYCSRLKAKREMYSGNIGAIPGQANEAWGGDVTPMGNGQNNAAAAQARKAEGELGAIVIETLNFLGMAQHGDRFMRLLHSADVRSVDQVEHFTKEECDKLKIPWDLISAVQKRLKVWKLEMTDDAEQALERGEAHYQQESTVQLSAVAEKLQGHYENQNQNSASGSTTPVTGGGGTSFMHVNADAIQTARLDRLEELMSFMQQQNERFQAEMLGMAREGAAAGPRQVEMALAQALRHQEQAVEGGLKQRLDELISIAQGRLEATADTVSKSLRDQTTAFKASIDRQTEASAMLQRDAEGGLAKELSKAIQDLGRELQASSAKAENQQGLLLRKQEDSERSVARKLEELVVKIGERSDRMAEHLRGSLQADMTTMMSRTDMIIENVREGAHGNKESVADLRRIAMQVLENVNGTQEVARNNSSRLMELRGALDASMDRIASNGPASGSDNLQAPLMQNQYQHQMDSACQYSERGMGQANFGGPSQGNFDRSPGYQRNSIAKPQDKSKYGLQTMGS</sequence>
<dbReference type="InterPro" id="IPR001425">
    <property type="entry name" value="Arc/bac/fun_rhodopsins"/>
</dbReference>
<dbReference type="AlphaFoldDB" id="A0A813IWH1"/>
<evidence type="ECO:0000313" key="8">
    <source>
        <dbReference type="EMBL" id="CAE8657820.1"/>
    </source>
</evidence>
<keyword evidence="4 7" id="KW-1133">Transmembrane helix</keyword>
<feature type="transmembrane region" description="Helical" evidence="7">
    <location>
        <begin position="165"/>
        <end position="183"/>
    </location>
</feature>
<dbReference type="PRINTS" id="PR00251">
    <property type="entry name" value="BACTRLOPSIN"/>
</dbReference>
<comment type="caution">
    <text evidence="8">The sequence shown here is derived from an EMBL/GenBank/DDBJ whole genome shotgun (WGS) entry which is preliminary data.</text>
</comment>
<organism evidence="8 9">
    <name type="scientific">Polarella glacialis</name>
    <name type="common">Dinoflagellate</name>
    <dbReference type="NCBI Taxonomy" id="89957"/>
    <lineage>
        <taxon>Eukaryota</taxon>
        <taxon>Sar</taxon>
        <taxon>Alveolata</taxon>
        <taxon>Dinophyceae</taxon>
        <taxon>Suessiales</taxon>
        <taxon>Suessiaceae</taxon>
        <taxon>Polarella</taxon>
    </lineage>
</organism>
<feature type="transmembrane region" description="Helical" evidence="7">
    <location>
        <begin position="111"/>
        <end position="130"/>
    </location>
</feature>
<evidence type="ECO:0000256" key="1">
    <source>
        <dbReference type="ARBA" id="ARBA00004141"/>
    </source>
</evidence>
<evidence type="ECO:0000256" key="6">
    <source>
        <dbReference type="SAM" id="MobiDB-lite"/>
    </source>
</evidence>
<feature type="transmembrane region" description="Helical" evidence="7">
    <location>
        <begin position="31"/>
        <end position="51"/>
    </location>
</feature>
<keyword evidence="5 7" id="KW-0472">Membrane</keyword>
<feature type="region of interest" description="Disordered" evidence="6">
    <location>
        <begin position="735"/>
        <end position="777"/>
    </location>
</feature>
<keyword evidence="3 7" id="KW-0812">Transmembrane</keyword>
<dbReference type="GO" id="GO:0016020">
    <property type="term" value="C:membrane"/>
    <property type="evidence" value="ECO:0007669"/>
    <property type="project" value="UniProtKB-SubCell"/>
</dbReference>
<feature type="transmembrane region" description="Helical" evidence="7">
    <location>
        <begin position="208"/>
        <end position="226"/>
    </location>
</feature>
<evidence type="ECO:0000256" key="3">
    <source>
        <dbReference type="ARBA" id="ARBA00022692"/>
    </source>
</evidence>
<protein>
    <submittedName>
        <fullName evidence="8">Uncharacterized protein</fullName>
    </submittedName>
</protein>
<evidence type="ECO:0000256" key="4">
    <source>
        <dbReference type="ARBA" id="ARBA00022989"/>
    </source>
</evidence>
<name>A0A813IWH1_POLGL</name>
<feature type="transmembrane region" description="Helical" evidence="7">
    <location>
        <begin position="232"/>
        <end position="258"/>
    </location>
</feature>
<evidence type="ECO:0000256" key="2">
    <source>
        <dbReference type="ARBA" id="ARBA00008130"/>
    </source>
</evidence>
<evidence type="ECO:0000256" key="7">
    <source>
        <dbReference type="SAM" id="Phobius"/>
    </source>
</evidence>
<comment type="similarity">
    <text evidence="2">Belongs to the archaeal/bacterial/fungal opsin family.</text>
</comment>
<comment type="subcellular location">
    <subcellularLocation>
        <location evidence="1">Membrane</location>
        <topology evidence="1">Multi-pass membrane protein</topology>
    </subcellularLocation>
</comment>
<dbReference type="Gene3D" id="1.20.1070.10">
    <property type="entry name" value="Rhodopsin 7-helix transmembrane proteins"/>
    <property type="match status" value="1"/>
</dbReference>
<evidence type="ECO:0000313" key="9">
    <source>
        <dbReference type="Proteomes" id="UP000626109"/>
    </source>
</evidence>
<evidence type="ECO:0000256" key="5">
    <source>
        <dbReference type="ARBA" id="ARBA00023136"/>
    </source>
</evidence>
<feature type="transmembrane region" description="Helical" evidence="7">
    <location>
        <begin position="71"/>
        <end position="91"/>
    </location>
</feature>
<dbReference type="Pfam" id="PF01036">
    <property type="entry name" value="Bac_rhodopsin"/>
    <property type="match status" value="1"/>
</dbReference>
<dbReference type="SUPFAM" id="SSF81321">
    <property type="entry name" value="Family A G protein-coupled receptor-like"/>
    <property type="match status" value="1"/>
</dbReference>
<reference evidence="8" key="1">
    <citation type="submission" date="2021-02" db="EMBL/GenBank/DDBJ databases">
        <authorList>
            <person name="Dougan E. K."/>
            <person name="Rhodes N."/>
            <person name="Thang M."/>
            <person name="Chan C."/>
        </authorList>
    </citation>
    <scope>NUCLEOTIDE SEQUENCE</scope>
</reference>